<dbReference type="SUPFAM" id="SSF53187">
    <property type="entry name" value="Zn-dependent exopeptidases"/>
    <property type="match status" value="2"/>
</dbReference>
<feature type="compositionally biased region" description="Acidic residues" evidence="1">
    <location>
        <begin position="987"/>
        <end position="997"/>
    </location>
</feature>
<evidence type="ECO:0000259" key="3">
    <source>
        <dbReference type="Pfam" id="PF04389"/>
    </source>
</evidence>
<feature type="transmembrane region" description="Helical" evidence="2">
    <location>
        <begin position="163"/>
        <end position="183"/>
    </location>
</feature>
<comment type="caution">
    <text evidence="4">The sequence shown here is derived from an EMBL/GenBank/DDBJ whole genome shotgun (WGS) entry which is preliminary data.</text>
</comment>
<evidence type="ECO:0000313" key="5">
    <source>
        <dbReference type="Proteomes" id="UP001332931"/>
    </source>
</evidence>
<name>A0ABU7RAK5_9ACTN</name>
<keyword evidence="2" id="KW-0472">Membrane</keyword>
<evidence type="ECO:0000313" key="4">
    <source>
        <dbReference type="EMBL" id="MEE6147553.1"/>
    </source>
</evidence>
<reference evidence="4 5" key="1">
    <citation type="submission" date="2024-01" db="EMBL/GenBank/DDBJ databases">
        <title>Description of Olsenella sp. nov., isolated from pig feces.</title>
        <authorList>
            <person name="Chang Y.-H."/>
        </authorList>
    </citation>
    <scope>NUCLEOTIDE SEQUENCE [LARGE SCALE GENOMIC DNA]</scope>
    <source>
        <strain evidence="4 5">YH-ols2223</strain>
    </source>
</reference>
<dbReference type="Proteomes" id="UP001332931">
    <property type="component" value="Unassembled WGS sequence"/>
</dbReference>
<dbReference type="Pfam" id="PF04389">
    <property type="entry name" value="Peptidase_M28"/>
    <property type="match status" value="1"/>
</dbReference>
<evidence type="ECO:0000256" key="2">
    <source>
        <dbReference type="SAM" id="Phobius"/>
    </source>
</evidence>
<dbReference type="EMBL" id="JAZGJQ010000005">
    <property type="protein sequence ID" value="MEE6147553.1"/>
    <property type="molecule type" value="Genomic_DNA"/>
</dbReference>
<feature type="transmembrane region" description="Helical" evidence="2">
    <location>
        <begin position="81"/>
        <end position="99"/>
    </location>
</feature>
<feature type="domain" description="Peptidase M28" evidence="3">
    <location>
        <begin position="1174"/>
        <end position="1314"/>
    </location>
</feature>
<feature type="region of interest" description="Disordered" evidence="1">
    <location>
        <begin position="763"/>
        <end position="1095"/>
    </location>
</feature>
<feature type="compositionally biased region" description="Acidic residues" evidence="1">
    <location>
        <begin position="768"/>
        <end position="792"/>
    </location>
</feature>
<keyword evidence="2" id="KW-1133">Transmembrane helix</keyword>
<feature type="compositionally biased region" description="Basic and acidic residues" evidence="1">
    <location>
        <begin position="656"/>
        <end position="672"/>
    </location>
</feature>
<accession>A0ABU7RAK5</accession>
<feature type="compositionally biased region" description="Acidic residues" evidence="1">
    <location>
        <begin position="673"/>
        <end position="683"/>
    </location>
</feature>
<feature type="compositionally biased region" description="Acidic residues" evidence="1">
    <location>
        <begin position="872"/>
        <end position="908"/>
    </location>
</feature>
<proteinExistence type="predicted"/>
<evidence type="ECO:0000256" key="1">
    <source>
        <dbReference type="SAM" id="MobiDB-lite"/>
    </source>
</evidence>
<feature type="region of interest" description="Disordered" evidence="1">
    <location>
        <begin position="1114"/>
        <end position="1156"/>
    </location>
</feature>
<feature type="region of interest" description="Disordered" evidence="1">
    <location>
        <begin position="382"/>
        <end position="401"/>
    </location>
</feature>
<feature type="compositionally biased region" description="Low complexity" evidence="1">
    <location>
        <begin position="383"/>
        <end position="398"/>
    </location>
</feature>
<keyword evidence="5" id="KW-1185">Reference proteome</keyword>
<feature type="transmembrane region" description="Helical" evidence="2">
    <location>
        <begin position="190"/>
        <end position="211"/>
    </location>
</feature>
<feature type="compositionally biased region" description="Low complexity" evidence="1">
    <location>
        <begin position="595"/>
        <end position="609"/>
    </location>
</feature>
<dbReference type="InterPro" id="IPR007484">
    <property type="entry name" value="Peptidase_M28"/>
</dbReference>
<gene>
    <name evidence="4" type="ORF">VXJ25_06095</name>
</gene>
<feature type="compositionally biased region" description="Low complexity" evidence="1">
    <location>
        <begin position="1117"/>
        <end position="1155"/>
    </location>
</feature>
<feature type="transmembrane region" description="Helical" evidence="2">
    <location>
        <begin position="56"/>
        <end position="74"/>
    </location>
</feature>
<organism evidence="4 5">
    <name type="scientific">Olsenella absiana</name>
    <dbReference type="NCBI Taxonomy" id="3115222"/>
    <lineage>
        <taxon>Bacteria</taxon>
        <taxon>Bacillati</taxon>
        <taxon>Actinomycetota</taxon>
        <taxon>Coriobacteriia</taxon>
        <taxon>Coriobacteriales</taxon>
        <taxon>Atopobiaceae</taxon>
        <taxon>Olsenella</taxon>
    </lineage>
</organism>
<feature type="compositionally biased region" description="Basic and acidic residues" evidence="1">
    <location>
        <begin position="933"/>
        <end position="959"/>
    </location>
</feature>
<feature type="region of interest" description="Disordered" evidence="1">
    <location>
        <begin position="564"/>
        <end position="725"/>
    </location>
</feature>
<feature type="compositionally biased region" description="Polar residues" evidence="1">
    <location>
        <begin position="634"/>
        <end position="650"/>
    </location>
</feature>
<dbReference type="Gene3D" id="3.40.630.10">
    <property type="entry name" value="Zn peptidases"/>
    <property type="match status" value="2"/>
</dbReference>
<keyword evidence="2" id="KW-0812">Transmembrane</keyword>
<protein>
    <submittedName>
        <fullName evidence="4">M28 family peptidase</fullName>
    </submittedName>
</protein>
<feature type="compositionally biased region" description="Basic and acidic residues" evidence="1">
    <location>
        <begin position="610"/>
        <end position="633"/>
    </location>
</feature>
<feature type="compositionally biased region" description="Basic and acidic residues" evidence="1">
    <location>
        <begin position="809"/>
        <end position="820"/>
    </location>
</feature>
<sequence length="1318" mass="140652">MAKTRDYMDYLDDEIGIAPANSQEEFQAAETIVEVMKDHGLEPSIQEFDTHPLGRLMPQVVSLVLFLALLVCGVANGAPKVIAFLLALVCAVLLAMRHFGRNVFENLGPARRSQNVVAVHHATGDKVVKGARPIVILAHYDTPRQNVLYSSSLARYQSFLKRAAFPSTCVAAIGSLFQVLGFVPSAVRLFVWVVALVASLPIVVVAVAAIIENFGAYTTGSNDNKSSVAALMAVLAKVRPGEDRVDATIEGKPYVRRASEPAPKPQPVYEEVRGVRHGREVLESLGMLPADCEIVYEAPRQINVSGDAGDEVAAAEASAPEQYQTEAADLGHEQGFVQQPQAEENTYASYDEEAYAEGEQPYDETPYDQTAEQEGAASYADQGYDAGDSAATDSDGYGPVDEQEVQDVAGQWPDDAMASDGQGAQVAEKDAYGELYAEETEPAPSAGMPGKASDAVRGTGKRLLSRIKGLFHRGDGDPIAIRRGKDLTDGESVDYSEFEAKYEGDELDDLDELDRPAGASFASEKRVAPDEALLPLTPDDMPQNVVEEDAPLEEADLAPVEGVAVEPAQTDDEATAVAPVAPAEVEDAAEKDVEVVSVAPEAPAAIPDPIRVDDSDVRDERTSLSAPEGRDEQAITTQSPSEAEQVTASRATRRQPRPESVRVVQDEAHEVEAEVLVEEDYADAEPGSSEEKEPEGVVAAADLDWDQPAVEDPERPAEEPEDVVDLSKEGAEVLPGDTAAFKMPAEADVEYGSADASLSEDSYAGDAYAEDVPYDEGAPFDDEAYDVEENGEGLDYSDAQYEQVGTDDGAEKTSFSDRVRGAFSRLRQRLARSGGPAEGADSAATGDAAPDREAVASCDDGYVPGDGYHADEPEEAGYDDYDSDYADADYEDESLEDGYADLPEEAGEPVDSPDANPRDPEGRAAAAKAGGECPEREAGASRDEDARHDGDVIREELDGRVSYLELGEEGEGDDILPKDTSGLDTLTDLDLDEDEETVPSRPAPRPIDDPNWGKSTYEPPSTTPNIARRAALFDLPDVSSRTSDPLSGSKDYEDEGDLGDSADAVAEGPAADLGATAEYDATTDDPTSPLHGWKGGAALRSDLREQDVMAPDDNAGAAASVDDSAAPDAAPAQSAVDDQAVGAEDAPAEDAPSAVDEGDLQDAILGLGDDYLIAHDIWFVCVGGSEMDHAGARSFVANFRRDLRGAFLVNLDSIGAGQLVTLTNEGYDEGRRADRRSSRLLTQTASDLQIPVEKIDYGWEETDATCAMRARVRAITVMGMDENGLPALSHTENDVPMNVDPKQVSSVARLICEFIRRS</sequence>